<protein>
    <recommendedName>
        <fullName evidence="1">F-box domain-containing protein</fullName>
    </recommendedName>
</protein>
<comment type="caution">
    <text evidence="2">The sequence shown here is derived from an EMBL/GenBank/DDBJ whole genome shotgun (WGS) entry which is preliminary data.</text>
</comment>
<name>A0AAE0DTZ8_9ROSI</name>
<dbReference type="InterPro" id="IPR036047">
    <property type="entry name" value="F-box-like_dom_sf"/>
</dbReference>
<gene>
    <name evidence="2" type="ORF">Dsin_032091</name>
</gene>
<dbReference type="PANTHER" id="PTHR44259">
    <property type="entry name" value="OS07G0183000 PROTEIN-RELATED"/>
    <property type="match status" value="1"/>
</dbReference>
<dbReference type="EMBL" id="JANJYJ010000010">
    <property type="protein sequence ID" value="KAK3184805.1"/>
    <property type="molecule type" value="Genomic_DNA"/>
</dbReference>
<dbReference type="SUPFAM" id="SSF81383">
    <property type="entry name" value="F-box domain"/>
    <property type="match status" value="1"/>
</dbReference>
<accession>A0AAE0DTZ8</accession>
<dbReference type="InterPro" id="IPR001810">
    <property type="entry name" value="F-box_dom"/>
</dbReference>
<dbReference type="Pfam" id="PF03478">
    <property type="entry name" value="Beta-prop_KIB1-4"/>
    <property type="match status" value="1"/>
</dbReference>
<keyword evidence="3" id="KW-1185">Reference proteome</keyword>
<dbReference type="Proteomes" id="UP001281410">
    <property type="component" value="Unassembled WGS sequence"/>
</dbReference>
<evidence type="ECO:0000259" key="1">
    <source>
        <dbReference type="SMART" id="SM00256"/>
    </source>
</evidence>
<dbReference type="Pfam" id="PF00646">
    <property type="entry name" value="F-box"/>
    <property type="match status" value="1"/>
</dbReference>
<dbReference type="InterPro" id="IPR050942">
    <property type="entry name" value="F-box_BR-signaling"/>
</dbReference>
<dbReference type="AlphaFoldDB" id="A0AAE0DTZ8"/>
<reference evidence="2" key="1">
    <citation type="journal article" date="2023" name="Plant J.">
        <title>Genome sequences and population genomics provide insights into the demographic history, inbreeding, and mutation load of two 'living fossil' tree species of Dipteronia.</title>
        <authorList>
            <person name="Feng Y."/>
            <person name="Comes H.P."/>
            <person name="Chen J."/>
            <person name="Zhu S."/>
            <person name="Lu R."/>
            <person name="Zhang X."/>
            <person name="Li P."/>
            <person name="Qiu J."/>
            <person name="Olsen K.M."/>
            <person name="Qiu Y."/>
        </authorList>
    </citation>
    <scope>NUCLEOTIDE SEQUENCE</scope>
    <source>
        <strain evidence="2">NBL</strain>
    </source>
</reference>
<dbReference type="Gene3D" id="1.20.1280.50">
    <property type="match status" value="1"/>
</dbReference>
<dbReference type="CDD" id="cd09917">
    <property type="entry name" value="F-box_SF"/>
    <property type="match status" value="1"/>
</dbReference>
<proteinExistence type="predicted"/>
<dbReference type="InterPro" id="IPR005174">
    <property type="entry name" value="KIB1-4_b-propeller"/>
</dbReference>
<dbReference type="SMART" id="SM00256">
    <property type="entry name" value="FBOX"/>
    <property type="match status" value="1"/>
</dbReference>
<dbReference type="PANTHER" id="PTHR44259:SF87">
    <property type="entry name" value="F-BOX DOMAIN-CONTAINING PROTEIN"/>
    <property type="match status" value="1"/>
</dbReference>
<feature type="domain" description="F-box" evidence="1">
    <location>
        <begin position="26"/>
        <end position="66"/>
    </location>
</feature>
<evidence type="ECO:0000313" key="2">
    <source>
        <dbReference type="EMBL" id="KAK3184805.1"/>
    </source>
</evidence>
<organism evidence="2 3">
    <name type="scientific">Dipteronia sinensis</name>
    <dbReference type="NCBI Taxonomy" id="43782"/>
    <lineage>
        <taxon>Eukaryota</taxon>
        <taxon>Viridiplantae</taxon>
        <taxon>Streptophyta</taxon>
        <taxon>Embryophyta</taxon>
        <taxon>Tracheophyta</taxon>
        <taxon>Spermatophyta</taxon>
        <taxon>Magnoliopsida</taxon>
        <taxon>eudicotyledons</taxon>
        <taxon>Gunneridae</taxon>
        <taxon>Pentapetalae</taxon>
        <taxon>rosids</taxon>
        <taxon>malvids</taxon>
        <taxon>Sapindales</taxon>
        <taxon>Sapindaceae</taxon>
        <taxon>Hippocastanoideae</taxon>
        <taxon>Acereae</taxon>
        <taxon>Dipteronia</taxon>
    </lineage>
</organism>
<evidence type="ECO:0000313" key="3">
    <source>
        <dbReference type="Proteomes" id="UP001281410"/>
    </source>
</evidence>
<sequence length="229" mass="26127">MMVRWKKKKKMNKDDDHSRRLWDELLPTDILESIMERLNLANCVRLSVVCKSWRSSAFLHLNEKIISTPPCSWLLLPHHQTGAAKYLKFFDFSGAGIFYDLPLPKGCLVIGNSTDFTLTLFLFNPISGIRLPLPPLQTVPSFRHHVIQEYPEFLGHDITEFVWKIEQSSSDASSSSCIVAAIFYEQEALALCRTGDKSWTIFTQVDKDRGCVDVLFANGILHALEDLPR</sequence>